<dbReference type="AlphaFoldDB" id="A0A1S9RS20"/>
<name>A0A1S9RS20_PENBI</name>
<dbReference type="InterPro" id="IPR038883">
    <property type="entry name" value="AN11006-like"/>
</dbReference>
<dbReference type="Proteomes" id="UP000190744">
    <property type="component" value="Unassembled WGS sequence"/>
</dbReference>
<dbReference type="PANTHER" id="PTHR42085:SF6">
    <property type="entry name" value="F-BOX DOMAIN-CONTAINING PROTEIN"/>
    <property type="match status" value="1"/>
</dbReference>
<protein>
    <recommendedName>
        <fullName evidence="3">F-box domain-containing protein</fullName>
    </recommendedName>
</protein>
<gene>
    <name evidence="1" type="ORF">PEBR_13483</name>
</gene>
<evidence type="ECO:0008006" key="3">
    <source>
        <dbReference type="Google" id="ProtNLM"/>
    </source>
</evidence>
<accession>A0A1S9RS20</accession>
<sequence>MQAMAAARSALVIPRDPTRPTFLDLPFNIRERIYKYAGLFRYCPLDLNVWSQEQRHEAREYMRNPRRVRCMTEEEKHGTGDCDCFLYARPFVPVPVQLLRVARTVSVETSELLYSKNRFHVSFVFPKALRSLKQLNPAALGQIQSLKVTIYDIDQCAVRPWQDIRACSMDWDSLPLDNFELPQRRCKWLPGECEEFFTYLKLPVLKEVAIRLNTTGLDGDIAALRALADDLANHLTDKSRLSCKPSVPQKPFRFMDLPTEIRIKILEQTELVAPGKLVWHSLRGFNCDRVQDHFHRCGTCQIVRDDHEWYYRGRCPIILARRCECWKFPISLFLVNHDIRRLATEVFYSRNHFEVVSVLVENDYCDSGSFLLPYLQENALRSLRKISLHIPQHYFWPDIFGPEDEPKQFLEEVFETLRQKANLERLKLMIIFQLSPTSDLFWLEGAQGQHESEQTQGPDWERFKETAGPLRQMREEGLMRLYVEFRVVYPHSPPLEVYEYSNEAALERYIMGETYNSMKHGKMELRAMAHDRKLRWSFLDTVL</sequence>
<dbReference type="PANTHER" id="PTHR42085">
    <property type="entry name" value="F-BOX DOMAIN-CONTAINING PROTEIN"/>
    <property type="match status" value="1"/>
</dbReference>
<comment type="caution">
    <text evidence="1">The sequence shown here is derived from an EMBL/GenBank/DDBJ whole genome shotgun (WGS) entry which is preliminary data.</text>
</comment>
<organism evidence="1 2">
    <name type="scientific">Penicillium brasilianum</name>
    <dbReference type="NCBI Taxonomy" id="104259"/>
    <lineage>
        <taxon>Eukaryota</taxon>
        <taxon>Fungi</taxon>
        <taxon>Dikarya</taxon>
        <taxon>Ascomycota</taxon>
        <taxon>Pezizomycotina</taxon>
        <taxon>Eurotiomycetes</taxon>
        <taxon>Eurotiomycetidae</taxon>
        <taxon>Eurotiales</taxon>
        <taxon>Aspergillaceae</taxon>
        <taxon>Penicillium</taxon>
    </lineage>
</organism>
<proteinExistence type="predicted"/>
<evidence type="ECO:0000313" key="2">
    <source>
        <dbReference type="Proteomes" id="UP000190744"/>
    </source>
</evidence>
<dbReference type="EMBL" id="LJBN01000119">
    <property type="protein sequence ID" value="OOQ88329.1"/>
    <property type="molecule type" value="Genomic_DNA"/>
</dbReference>
<evidence type="ECO:0000313" key="1">
    <source>
        <dbReference type="EMBL" id="OOQ88329.1"/>
    </source>
</evidence>
<reference evidence="2" key="1">
    <citation type="submission" date="2015-09" db="EMBL/GenBank/DDBJ databases">
        <authorList>
            <person name="Fill T.P."/>
            <person name="Baretta J.F."/>
            <person name="de Almeida L.G."/>
            <person name="Rocha M."/>
            <person name="de Souza D.H."/>
            <person name="Malavazi I."/>
            <person name="Cerdeira L.T."/>
            <person name="Hong H."/>
            <person name="Samborskyy M."/>
            <person name="de Vasconcelos A.T."/>
            <person name="Leadlay P."/>
            <person name="Rodrigues-Filho E."/>
        </authorList>
    </citation>
    <scope>NUCLEOTIDE SEQUENCE [LARGE SCALE GENOMIC DNA]</scope>
    <source>
        <strain evidence="2">LaBioMMi 136</strain>
    </source>
</reference>